<reference evidence="13 14" key="1">
    <citation type="submission" date="2017-10" db="EMBL/GenBank/DDBJ databases">
        <title>Genomics of the genus Arcobacter.</title>
        <authorList>
            <person name="Perez-Cataluna A."/>
            <person name="Figueras M.J."/>
        </authorList>
    </citation>
    <scope>NUCLEOTIDE SEQUENCE [LARGE SCALE GENOMIC DNA]</scope>
    <source>
        <strain evidence="13 14">CECT 8441</strain>
    </source>
</reference>
<evidence type="ECO:0000256" key="5">
    <source>
        <dbReference type="ARBA" id="ARBA00023002"/>
    </source>
</evidence>
<evidence type="ECO:0000256" key="3">
    <source>
        <dbReference type="ARBA" id="ARBA00022630"/>
    </source>
</evidence>
<dbReference type="AlphaFoldDB" id="A0A4Q1AKG8"/>
<keyword evidence="5" id="KW-0560">Oxidoreductase</keyword>
<evidence type="ECO:0000259" key="12">
    <source>
        <dbReference type="Pfam" id="PF10590"/>
    </source>
</evidence>
<evidence type="ECO:0000256" key="10">
    <source>
        <dbReference type="PIRSR" id="PIRSR000190-2"/>
    </source>
</evidence>
<feature type="domain" description="Pyridoxamine 5'-phosphate oxidase N-terminal" evidence="11">
    <location>
        <begin position="34"/>
        <end position="159"/>
    </location>
</feature>
<feature type="binding site" evidence="9">
    <location>
        <position position="127"/>
    </location>
    <ligand>
        <name>substrate</name>
    </ligand>
</feature>
<feature type="binding site" evidence="9">
    <location>
        <begin position="191"/>
        <end position="193"/>
    </location>
    <ligand>
        <name>substrate</name>
    </ligand>
</feature>
<keyword evidence="3" id="KW-0285">Flavoprotein</keyword>
<dbReference type="GO" id="GO:0010181">
    <property type="term" value="F:FMN binding"/>
    <property type="evidence" value="ECO:0007669"/>
    <property type="project" value="UniProtKB-UniRule"/>
</dbReference>
<dbReference type="HAMAP" id="MF_01629">
    <property type="entry name" value="PdxH"/>
    <property type="match status" value="1"/>
</dbReference>
<dbReference type="Gene3D" id="2.30.110.10">
    <property type="entry name" value="Electron Transport, Fmn-binding Protein, Chain A"/>
    <property type="match status" value="1"/>
</dbReference>
<dbReference type="InterPro" id="IPR011576">
    <property type="entry name" value="Pyridox_Oxase_N"/>
</dbReference>
<dbReference type="PANTHER" id="PTHR10851:SF0">
    <property type="entry name" value="PYRIDOXINE-5'-PHOSPHATE OXIDASE"/>
    <property type="match status" value="1"/>
</dbReference>
<gene>
    <name evidence="13" type="primary">pdxH</name>
    <name evidence="13" type="ORF">CRV07_14135</name>
</gene>
<dbReference type="Pfam" id="PF10590">
    <property type="entry name" value="PNP_phzG_C"/>
    <property type="match status" value="1"/>
</dbReference>
<comment type="pathway">
    <text evidence="7">Cofactor metabolism.</text>
</comment>
<dbReference type="UniPathway" id="UPA01068">
    <property type="reaction ID" value="UER00304"/>
</dbReference>
<feature type="binding site" evidence="10">
    <location>
        <begin position="140"/>
        <end position="141"/>
    </location>
    <ligand>
        <name>FMN</name>
        <dbReference type="ChEBI" id="CHEBI:58210"/>
    </ligand>
</feature>
<dbReference type="OrthoDB" id="9780392at2"/>
<proteinExistence type="inferred from homology"/>
<dbReference type="InterPro" id="IPR019740">
    <property type="entry name" value="Pyridox_Oxase_CS"/>
</dbReference>
<evidence type="ECO:0000256" key="7">
    <source>
        <dbReference type="ARBA" id="ARBA00060587"/>
    </source>
</evidence>
<dbReference type="GO" id="GO:0004733">
    <property type="term" value="F:pyridoxamine phosphate oxidase activity"/>
    <property type="evidence" value="ECO:0007669"/>
    <property type="project" value="UniProtKB-UniRule"/>
</dbReference>
<dbReference type="InterPro" id="IPR012349">
    <property type="entry name" value="Split_barrel_FMN-bd"/>
</dbReference>
<dbReference type="InterPro" id="IPR000659">
    <property type="entry name" value="Pyridox_Oxase"/>
</dbReference>
<evidence type="ECO:0000313" key="14">
    <source>
        <dbReference type="Proteomes" id="UP000289758"/>
    </source>
</evidence>
<dbReference type="NCBIfam" id="NF004231">
    <property type="entry name" value="PRK05679.1"/>
    <property type="match status" value="1"/>
</dbReference>
<evidence type="ECO:0000256" key="6">
    <source>
        <dbReference type="ARBA" id="ARBA00023096"/>
    </source>
</evidence>
<dbReference type="FunFam" id="2.30.110.10:FF:000020">
    <property type="entry name" value="PNPO isoform 11"/>
    <property type="match status" value="1"/>
</dbReference>
<dbReference type="InterPro" id="IPR019576">
    <property type="entry name" value="Pyridoxamine_oxidase_dimer_C"/>
</dbReference>
<feature type="binding site" evidence="10">
    <location>
        <position position="105"/>
    </location>
    <ligand>
        <name>FMN</name>
        <dbReference type="ChEBI" id="CHEBI:58210"/>
    </ligand>
</feature>
<evidence type="ECO:0000256" key="1">
    <source>
        <dbReference type="ARBA" id="ARBA00007301"/>
    </source>
</evidence>
<dbReference type="PANTHER" id="PTHR10851">
    <property type="entry name" value="PYRIDOXINE-5-PHOSPHATE OXIDASE"/>
    <property type="match status" value="1"/>
</dbReference>
<evidence type="ECO:0000259" key="11">
    <source>
        <dbReference type="Pfam" id="PF01243"/>
    </source>
</evidence>
<feature type="binding site" evidence="10">
    <location>
        <position position="82"/>
    </location>
    <ligand>
        <name>FMN</name>
        <dbReference type="ChEBI" id="CHEBI:58210"/>
    </ligand>
</feature>
<keyword evidence="6" id="KW-0664">Pyridoxine biosynthesis</keyword>
<feature type="binding site" evidence="10">
    <location>
        <position position="185"/>
    </location>
    <ligand>
        <name>FMN</name>
        <dbReference type="ChEBI" id="CHEBI:58210"/>
    </ligand>
</feature>
<keyword evidence="14" id="KW-1185">Reference proteome</keyword>
<feature type="binding site" evidence="10">
    <location>
        <position position="195"/>
    </location>
    <ligand>
        <name>FMN</name>
        <dbReference type="ChEBI" id="CHEBI:58210"/>
    </ligand>
</feature>
<comment type="cofactor">
    <cofactor evidence="10">
        <name>FMN</name>
        <dbReference type="ChEBI" id="CHEBI:58210"/>
    </cofactor>
    <text evidence="10">Binds 1 FMN per subunit.</text>
</comment>
<dbReference type="GO" id="GO:0008615">
    <property type="term" value="P:pyridoxine biosynthetic process"/>
    <property type="evidence" value="ECO:0007669"/>
    <property type="project" value="UniProtKB-UniRule"/>
</dbReference>
<dbReference type="PROSITE" id="PS01064">
    <property type="entry name" value="PYRIDOX_OXIDASE"/>
    <property type="match status" value="1"/>
</dbReference>
<dbReference type="PIRSF" id="PIRSF000190">
    <property type="entry name" value="Pyd_amn-ph_oxd"/>
    <property type="match status" value="1"/>
</dbReference>
<comment type="subunit">
    <text evidence="2">Homodimer.</text>
</comment>
<organism evidence="13 14">
    <name type="scientific">Halarcobacter ebronensis</name>
    <dbReference type="NCBI Taxonomy" id="1462615"/>
    <lineage>
        <taxon>Bacteria</taxon>
        <taxon>Pseudomonadati</taxon>
        <taxon>Campylobacterota</taxon>
        <taxon>Epsilonproteobacteria</taxon>
        <taxon>Campylobacterales</taxon>
        <taxon>Arcobacteraceae</taxon>
        <taxon>Halarcobacter</taxon>
    </lineage>
</organism>
<evidence type="ECO:0000256" key="9">
    <source>
        <dbReference type="PIRSR" id="PIRSR000190-1"/>
    </source>
</evidence>
<dbReference type="RefSeq" id="WP_129088252.1">
    <property type="nucleotide sequence ID" value="NZ_CP053836.1"/>
</dbReference>
<feature type="binding site" evidence="9">
    <location>
        <position position="131"/>
    </location>
    <ligand>
        <name>substrate</name>
    </ligand>
</feature>
<comment type="similarity">
    <text evidence="1">Belongs to the pyridoxamine 5'-phosphate oxidase family.</text>
</comment>
<feature type="binding site" evidence="9">
    <location>
        <position position="123"/>
    </location>
    <ligand>
        <name>substrate</name>
    </ligand>
</feature>
<protein>
    <recommendedName>
        <fullName evidence="8">Pyridoxamine 5'-phosphate oxidase</fullName>
        <ecNumber evidence="8">1.4.3.5</ecNumber>
    </recommendedName>
</protein>
<dbReference type="NCBIfam" id="TIGR00558">
    <property type="entry name" value="pdxH"/>
    <property type="match status" value="1"/>
</dbReference>
<dbReference type="Pfam" id="PF01243">
    <property type="entry name" value="PNPOx_N"/>
    <property type="match status" value="1"/>
</dbReference>
<dbReference type="EMBL" id="PDKK01000017">
    <property type="protein sequence ID" value="RXK02148.1"/>
    <property type="molecule type" value="Genomic_DNA"/>
</dbReference>
<evidence type="ECO:0000256" key="4">
    <source>
        <dbReference type="ARBA" id="ARBA00022643"/>
    </source>
</evidence>
<feature type="binding site" evidence="9">
    <location>
        <position position="66"/>
    </location>
    <ligand>
        <name>substrate</name>
    </ligand>
</feature>
<feature type="binding site" evidence="10">
    <location>
        <position position="83"/>
    </location>
    <ligand>
        <name>FMN</name>
        <dbReference type="ChEBI" id="CHEBI:58210"/>
    </ligand>
</feature>
<dbReference type="EC" id="1.4.3.5" evidence="8"/>
<feature type="binding site" evidence="10">
    <location>
        <begin position="61"/>
        <end position="66"/>
    </location>
    <ligand>
        <name>FMN</name>
        <dbReference type="ChEBI" id="CHEBI:58210"/>
    </ligand>
</feature>
<name>A0A4Q1AKG8_9BACT</name>
<feature type="binding site" evidence="9">
    <location>
        <begin position="8"/>
        <end position="11"/>
    </location>
    <ligand>
        <name>substrate</name>
    </ligand>
</feature>
<keyword evidence="4 10" id="KW-0288">FMN</keyword>
<evidence type="ECO:0000313" key="13">
    <source>
        <dbReference type="EMBL" id="RXK02148.1"/>
    </source>
</evidence>
<comment type="caution">
    <text evidence="13">The sequence shown here is derived from an EMBL/GenBank/DDBJ whole genome shotgun (WGS) entry which is preliminary data.</text>
</comment>
<feature type="domain" description="Pyridoxine 5'-phosphate oxidase dimerisation C-terminal" evidence="12">
    <location>
        <begin position="172"/>
        <end position="212"/>
    </location>
</feature>
<dbReference type="SUPFAM" id="SSF50475">
    <property type="entry name" value="FMN-binding split barrel"/>
    <property type="match status" value="1"/>
</dbReference>
<dbReference type="Proteomes" id="UP000289758">
    <property type="component" value="Unassembled WGS sequence"/>
</dbReference>
<sequence>MPDLSKMRQEYTSKGLEQEDLEKSPFKQFEKWFNEALKAELIEPNAFTLATVGKDLRPTQRTVLLKIYDEKGFTFFSNYGSKKSQQIDENPNVSVHFAWLGLERQVRIEGEIKKIPKGESLKYFLSRPRGSQIGAWVSHQSKIVNSRTVLETKFDEMRKKFAKGEIPFPSFWGGYQIIPKYFEFWQGGLNRLHDRFAYKQKDNSWEISRLEP</sequence>
<accession>A0A4Q1AKG8</accession>
<evidence type="ECO:0000256" key="8">
    <source>
        <dbReference type="NCBIfam" id="TIGR00558"/>
    </source>
</evidence>
<evidence type="ECO:0000256" key="2">
    <source>
        <dbReference type="ARBA" id="ARBA00011738"/>
    </source>
</evidence>